<keyword evidence="2" id="KW-0519">Myristate</keyword>
<keyword evidence="8" id="KW-0449">Lipoprotein</keyword>
<dbReference type="FunFam" id="3.40.50.300:FF:000692">
    <property type="entry name" value="Guanine nucleotide-binding protein subunit alpha"/>
    <property type="match status" value="1"/>
</dbReference>
<dbReference type="AlphaFoldDB" id="A0A8S1F7X9"/>
<dbReference type="GO" id="GO:0003924">
    <property type="term" value="F:GTPase activity"/>
    <property type="evidence" value="ECO:0007669"/>
    <property type="project" value="InterPro"/>
</dbReference>
<dbReference type="PROSITE" id="PS51882">
    <property type="entry name" value="G_ALPHA"/>
    <property type="match status" value="1"/>
</dbReference>
<dbReference type="Pfam" id="PF00503">
    <property type="entry name" value="G-alpha"/>
    <property type="match status" value="1"/>
</dbReference>
<sequence length="394" mass="45457">MEDYGQSNRFSDLLQRLSTVYCYQCLHGPNGKKSLEIEKYLSEDKGIDHGAIKILILGGPSSGKSTIFKQMRIIHSNGFTRPDELESFKSLIFCNIRSIFTQLVNGANHLSVCIDSIQELIISINETYAQLDADSYQYSAEGRMSQKLGEMLKKFWKSQPIQTVFGRRYEIETMDSTKYFLENIERISTADYMPNLEDIVHSRRPTTTINNLVFTYTSLKLNMVDVGGQRSERRKWMHLFDDARVVMFVVDLTGYAKKSEESRADIARFTLFSDWRNHADKIPDMKVAMKIFQDVVTNKVLQNAVYLIFFNKVDLFDELLPHVHLKTCFTKFDGENNFEETTQYIQDKFLKSVKTRRSIFPHLTTATNTENIKIVFRACMESVFKANSQATGLA</sequence>
<dbReference type="GO" id="GO:0007188">
    <property type="term" value="P:adenylate cyclase-modulating G protein-coupled receptor signaling pathway"/>
    <property type="evidence" value="ECO:0007669"/>
    <property type="project" value="TreeGrafter"/>
</dbReference>
<dbReference type="GO" id="GO:0031683">
    <property type="term" value="F:G-protein beta/gamma-subunit complex binding"/>
    <property type="evidence" value="ECO:0007669"/>
    <property type="project" value="InterPro"/>
</dbReference>
<evidence type="ECO:0000256" key="9">
    <source>
        <dbReference type="PIRSR" id="PIRSR601019-1"/>
    </source>
</evidence>
<protein>
    <submittedName>
        <fullName evidence="11">Uncharacterized protein</fullName>
    </submittedName>
</protein>
<dbReference type="Gene3D" id="3.40.50.300">
    <property type="entry name" value="P-loop containing nucleotide triphosphate hydrolases"/>
    <property type="match status" value="1"/>
</dbReference>
<keyword evidence="4 9" id="KW-0547">Nucleotide-binding</keyword>
<comment type="subunit">
    <text evidence="1">G proteins are composed of 3 units; alpha, beta and gamma. The alpha chain contains the guanine nucleotide binding site.</text>
</comment>
<feature type="binding site" evidence="10">
    <location>
        <position position="206"/>
    </location>
    <ligand>
        <name>Mg(2+)</name>
        <dbReference type="ChEBI" id="CHEBI:18420"/>
    </ligand>
</feature>
<dbReference type="SUPFAM" id="SSF47895">
    <property type="entry name" value="Transducin (alpha subunit), insertion domain"/>
    <property type="match status" value="1"/>
</dbReference>
<dbReference type="GO" id="GO:0005834">
    <property type="term" value="C:heterotrimeric G-protein complex"/>
    <property type="evidence" value="ECO:0007669"/>
    <property type="project" value="TreeGrafter"/>
</dbReference>
<dbReference type="InterPro" id="IPR027417">
    <property type="entry name" value="P-loop_NTPase"/>
</dbReference>
<evidence type="ECO:0000256" key="5">
    <source>
        <dbReference type="ARBA" id="ARBA00023134"/>
    </source>
</evidence>
<dbReference type="GO" id="GO:0046872">
    <property type="term" value="F:metal ion binding"/>
    <property type="evidence" value="ECO:0007669"/>
    <property type="project" value="UniProtKB-KW"/>
</dbReference>
<comment type="caution">
    <text evidence="11">The sequence shown here is derived from an EMBL/GenBank/DDBJ whole genome shotgun (WGS) entry which is preliminary data.</text>
</comment>
<keyword evidence="7" id="KW-0807">Transducer</keyword>
<keyword evidence="12" id="KW-1185">Reference proteome</keyword>
<evidence type="ECO:0000256" key="6">
    <source>
        <dbReference type="ARBA" id="ARBA00023139"/>
    </source>
</evidence>
<name>A0A8S1F7X9_9PELO</name>
<dbReference type="PRINTS" id="PR00318">
    <property type="entry name" value="GPROTEINA"/>
</dbReference>
<evidence type="ECO:0000256" key="1">
    <source>
        <dbReference type="ARBA" id="ARBA00011356"/>
    </source>
</evidence>
<evidence type="ECO:0000313" key="12">
    <source>
        <dbReference type="Proteomes" id="UP000494206"/>
    </source>
</evidence>
<proteinExistence type="predicted"/>
<accession>A0A8S1F7X9</accession>
<reference evidence="11 12" key="1">
    <citation type="submission" date="2020-04" db="EMBL/GenBank/DDBJ databases">
        <authorList>
            <person name="Laetsch R D."/>
            <person name="Stevens L."/>
            <person name="Kumar S."/>
            <person name="Blaxter L. M."/>
        </authorList>
    </citation>
    <scope>NUCLEOTIDE SEQUENCE [LARGE SCALE GENOMIC DNA]</scope>
</reference>
<evidence type="ECO:0000256" key="8">
    <source>
        <dbReference type="ARBA" id="ARBA00023288"/>
    </source>
</evidence>
<dbReference type="Proteomes" id="UP000494206">
    <property type="component" value="Unassembled WGS sequence"/>
</dbReference>
<dbReference type="Gene3D" id="1.10.400.10">
    <property type="entry name" value="GI Alpha 1, domain 2-like"/>
    <property type="match status" value="1"/>
</dbReference>
<evidence type="ECO:0000256" key="4">
    <source>
        <dbReference type="ARBA" id="ARBA00022741"/>
    </source>
</evidence>
<dbReference type="OrthoDB" id="5783907at2759"/>
<evidence type="ECO:0000256" key="7">
    <source>
        <dbReference type="ARBA" id="ARBA00023224"/>
    </source>
</evidence>
<keyword evidence="3 10" id="KW-0479">Metal-binding</keyword>
<organism evidence="11 12">
    <name type="scientific">Caenorhabditis bovis</name>
    <dbReference type="NCBI Taxonomy" id="2654633"/>
    <lineage>
        <taxon>Eukaryota</taxon>
        <taxon>Metazoa</taxon>
        <taxon>Ecdysozoa</taxon>
        <taxon>Nematoda</taxon>
        <taxon>Chromadorea</taxon>
        <taxon>Rhabditida</taxon>
        <taxon>Rhabditina</taxon>
        <taxon>Rhabditomorpha</taxon>
        <taxon>Rhabditoidea</taxon>
        <taxon>Rhabditidae</taxon>
        <taxon>Peloderinae</taxon>
        <taxon>Caenorhabditis</taxon>
    </lineage>
</organism>
<dbReference type="SUPFAM" id="SSF52540">
    <property type="entry name" value="P-loop containing nucleoside triphosphate hydrolases"/>
    <property type="match status" value="1"/>
</dbReference>
<evidence type="ECO:0000313" key="11">
    <source>
        <dbReference type="EMBL" id="CAB3408599.1"/>
    </source>
</evidence>
<feature type="binding site" evidence="9">
    <location>
        <position position="366"/>
    </location>
    <ligand>
        <name>GTP</name>
        <dbReference type="ChEBI" id="CHEBI:37565"/>
    </ligand>
</feature>
<keyword evidence="10" id="KW-0460">Magnesium</keyword>
<dbReference type="SMART" id="SM00275">
    <property type="entry name" value="G_alpha"/>
    <property type="match status" value="1"/>
</dbReference>
<feature type="binding site" evidence="9">
    <location>
        <begin position="175"/>
        <end position="176"/>
    </location>
    <ligand>
        <name>GTP</name>
        <dbReference type="ChEBI" id="CHEBI:37565"/>
    </ligand>
</feature>
<dbReference type="InterPro" id="IPR011025">
    <property type="entry name" value="GproteinA_insert"/>
</dbReference>
<feature type="binding site" evidence="9">
    <location>
        <begin position="225"/>
        <end position="229"/>
    </location>
    <ligand>
        <name>GTP</name>
        <dbReference type="ChEBI" id="CHEBI:37565"/>
    </ligand>
</feature>
<keyword evidence="6" id="KW-0564">Palmitate</keyword>
<dbReference type="CDD" id="cd00066">
    <property type="entry name" value="G-alpha"/>
    <property type="match status" value="1"/>
</dbReference>
<dbReference type="GO" id="GO:0001664">
    <property type="term" value="F:G protein-coupled receptor binding"/>
    <property type="evidence" value="ECO:0007669"/>
    <property type="project" value="TreeGrafter"/>
</dbReference>
<evidence type="ECO:0000256" key="3">
    <source>
        <dbReference type="ARBA" id="ARBA00022723"/>
    </source>
</evidence>
<dbReference type="PANTHER" id="PTHR10218">
    <property type="entry name" value="GTP-BINDING PROTEIN ALPHA SUBUNIT"/>
    <property type="match status" value="1"/>
</dbReference>
<dbReference type="InterPro" id="IPR001019">
    <property type="entry name" value="Gprotein_alpha_su"/>
</dbReference>
<evidence type="ECO:0000256" key="10">
    <source>
        <dbReference type="PIRSR" id="PIRSR601019-2"/>
    </source>
</evidence>
<feature type="binding site" evidence="10">
    <location>
        <position position="65"/>
    </location>
    <ligand>
        <name>Mg(2+)</name>
        <dbReference type="ChEBI" id="CHEBI:18420"/>
    </ligand>
</feature>
<gene>
    <name evidence="11" type="ORF">CBOVIS_LOCUS10359</name>
</gene>
<dbReference type="EMBL" id="CADEPM010000007">
    <property type="protein sequence ID" value="CAB3408599.1"/>
    <property type="molecule type" value="Genomic_DNA"/>
</dbReference>
<feature type="binding site" evidence="9">
    <location>
        <begin position="311"/>
        <end position="314"/>
    </location>
    <ligand>
        <name>GTP</name>
        <dbReference type="ChEBI" id="CHEBI:37565"/>
    </ligand>
</feature>
<dbReference type="GO" id="GO:0005525">
    <property type="term" value="F:GTP binding"/>
    <property type="evidence" value="ECO:0007669"/>
    <property type="project" value="UniProtKB-KW"/>
</dbReference>
<evidence type="ECO:0000256" key="2">
    <source>
        <dbReference type="ARBA" id="ARBA00022707"/>
    </source>
</evidence>
<dbReference type="GO" id="GO:0005737">
    <property type="term" value="C:cytoplasm"/>
    <property type="evidence" value="ECO:0007669"/>
    <property type="project" value="TreeGrafter"/>
</dbReference>
<keyword evidence="5 9" id="KW-0342">GTP-binding</keyword>
<dbReference type="PANTHER" id="PTHR10218:SF208">
    <property type="entry name" value="GUANINE NUCLEOTIDE-BINDING PROTEIN ALPHA-14 SUBUNIT"/>
    <property type="match status" value="1"/>
</dbReference>